<dbReference type="EMBL" id="LR796736">
    <property type="protein sequence ID" value="CAB4162312.1"/>
    <property type="molecule type" value="Genomic_DNA"/>
</dbReference>
<reference evidence="1" key="1">
    <citation type="submission" date="2020-04" db="EMBL/GenBank/DDBJ databases">
        <authorList>
            <person name="Chiriac C."/>
            <person name="Salcher M."/>
            <person name="Ghai R."/>
            <person name="Kavagutti S V."/>
        </authorList>
    </citation>
    <scope>NUCLEOTIDE SEQUENCE</scope>
</reference>
<name>A0A6J5NU37_9CAUD</name>
<dbReference type="Pfam" id="PF25209">
    <property type="entry name" value="Phage_capsid_4"/>
    <property type="match status" value="1"/>
</dbReference>
<accession>A0A6J5NU37</accession>
<gene>
    <name evidence="1" type="ORF">UFOVP785_27</name>
</gene>
<protein>
    <submittedName>
        <fullName evidence="1">Uncharacterized protein</fullName>
    </submittedName>
</protein>
<proteinExistence type="predicted"/>
<organism evidence="1">
    <name type="scientific">uncultured Caudovirales phage</name>
    <dbReference type="NCBI Taxonomy" id="2100421"/>
    <lineage>
        <taxon>Viruses</taxon>
        <taxon>Duplodnaviria</taxon>
        <taxon>Heunggongvirae</taxon>
        <taxon>Uroviricota</taxon>
        <taxon>Caudoviricetes</taxon>
        <taxon>Peduoviridae</taxon>
        <taxon>Maltschvirus</taxon>
        <taxon>Maltschvirus maltsch</taxon>
    </lineage>
</organism>
<evidence type="ECO:0000313" key="1">
    <source>
        <dbReference type="EMBL" id="CAB4162312.1"/>
    </source>
</evidence>
<sequence length="411" mass="44405">MLPITFYEGLTQGVNRTEGAKRVFEAVNAAIDNKTIPLNQFSLGSLAFAMGVVDPRAIPGTFGEMCFNLSRSGFNSMYDSKNPDRFFQESNPGLLSGAFAVLSTKLLSSAVVAGYDSAAGMVMDSLIPTVPTSRRFTNIAGVTSLGGGSEVEDGHPYPETDFSTKWVQTFEKKYGNLLSLSELAMQEDQTPLIMRQAGMVGEMLRQQREIAMVRAVTDADTTTYRPLGVATALYSSTNQNLIGTSGITGYTSALPLTDWSTIDSILTCRATKVLDDRIDGTPQPIANLQGPAKLLVPMALKSKADYIKTATTVKLNPGVTSGTSMEFTNPVGGRFDVVSSVYLDSLSASTYYFGQFDKQFIWSEVWPLQTFMQAAGSEAAFDRDVGLRVKVRYLGGLNAIDTPYVTKVLGS</sequence>